<name>A0A4Z1KBU0_9HELO</name>
<proteinExistence type="predicted"/>
<feature type="coiled-coil region" evidence="1">
    <location>
        <begin position="130"/>
        <end position="171"/>
    </location>
</feature>
<evidence type="ECO:0000313" key="3">
    <source>
        <dbReference type="Proteomes" id="UP000297280"/>
    </source>
</evidence>
<organism evidence="2 3">
    <name type="scientific">Botrytis porri</name>
    <dbReference type="NCBI Taxonomy" id="87229"/>
    <lineage>
        <taxon>Eukaryota</taxon>
        <taxon>Fungi</taxon>
        <taxon>Dikarya</taxon>
        <taxon>Ascomycota</taxon>
        <taxon>Pezizomycotina</taxon>
        <taxon>Leotiomycetes</taxon>
        <taxon>Helotiales</taxon>
        <taxon>Sclerotiniaceae</taxon>
        <taxon>Botrytis</taxon>
    </lineage>
</organism>
<evidence type="ECO:0000313" key="2">
    <source>
        <dbReference type="EMBL" id="TGO82818.1"/>
    </source>
</evidence>
<accession>A0A4Z1KBU0</accession>
<dbReference type="AlphaFoldDB" id="A0A4Z1KBU0"/>
<dbReference type="EMBL" id="PQXO01000750">
    <property type="protein sequence ID" value="TGO82818.1"/>
    <property type="molecule type" value="Genomic_DNA"/>
</dbReference>
<dbReference type="Proteomes" id="UP000297280">
    <property type="component" value="Unassembled WGS sequence"/>
</dbReference>
<evidence type="ECO:0000256" key="1">
    <source>
        <dbReference type="SAM" id="Coils"/>
    </source>
</evidence>
<keyword evidence="3" id="KW-1185">Reference proteome</keyword>
<reference evidence="2 3" key="1">
    <citation type="submission" date="2017-12" db="EMBL/GenBank/DDBJ databases">
        <title>Comparative genomics of Botrytis spp.</title>
        <authorList>
            <person name="Valero-Jimenez C.A."/>
            <person name="Tapia P."/>
            <person name="Veloso J."/>
            <person name="Silva-Moreno E."/>
            <person name="Staats M."/>
            <person name="Valdes J.H."/>
            <person name="Van Kan J.A.L."/>
        </authorList>
    </citation>
    <scope>NUCLEOTIDE SEQUENCE [LARGE SCALE GENOMIC DNA]</scope>
    <source>
        <strain evidence="2 3">MUCL3349</strain>
    </source>
</reference>
<comment type="caution">
    <text evidence="2">The sequence shown here is derived from an EMBL/GenBank/DDBJ whole genome shotgun (WGS) entry which is preliminary data.</text>
</comment>
<keyword evidence="1" id="KW-0175">Coiled coil</keyword>
<gene>
    <name evidence="2" type="ORF">BPOR_0752g00020</name>
</gene>
<protein>
    <submittedName>
        <fullName evidence="2">Uncharacterized protein</fullName>
    </submittedName>
</protein>
<sequence length="359" mass="40698">MGDTTPNALAVIKPQGTDPPSVINLAEEFQRLQHEYDNVCGDDFEQAIQSKLLQQRKSFIHHLESMFSEINDNSNRKIREANAKFGLTLPLEELKKENKLEISSALGITITADPSSLSQPTESSDDKVAISQLLEDNHSLQNKLGESKNTLAKLEAEKKQDKTTIARVERSRKKDCTLQSGRALLFSCPRRNSGYHNSACCHRDEDGFHEIKGRPPADRKVIDARNHACHLGDIATDFALFMVDPNRAGWNIGGERYIDFTNSYRVTPHQWGKIVSLAMKSGPDRVLLEVLNLHSTMYRCYFNTEHSHSPENDEAFNVLFAKFFDKYKGLLASTNLFLSAKRYENLLIFVKQAVNDRRQ</sequence>